<dbReference type="InterPro" id="IPR012701">
    <property type="entry name" value="CP_lyase_PhnL"/>
</dbReference>
<evidence type="ECO:0000259" key="5">
    <source>
        <dbReference type="PROSITE" id="PS50893"/>
    </source>
</evidence>
<dbReference type="EMBL" id="JBBUTI010000011">
    <property type="protein sequence ID" value="MEK8047862.1"/>
    <property type="molecule type" value="Genomic_DNA"/>
</dbReference>
<organism evidence="6 7">
    <name type="scientific">Ideonella margarita</name>
    <dbReference type="NCBI Taxonomy" id="2984191"/>
    <lineage>
        <taxon>Bacteria</taxon>
        <taxon>Pseudomonadati</taxon>
        <taxon>Pseudomonadota</taxon>
        <taxon>Betaproteobacteria</taxon>
        <taxon>Burkholderiales</taxon>
        <taxon>Sphaerotilaceae</taxon>
        <taxon>Ideonella</taxon>
    </lineage>
</organism>
<keyword evidence="7" id="KW-1185">Reference proteome</keyword>
<evidence type="ECO:0000313" key="7">
    <source>
        <dbReference type="Proteomes" id="UP001379945"/>
    </source>
</evidence>
<keyword evidence="6" id="KW-0456">Lyase</keyword>
<evidence type="ECO:0000256" key="4">
    <source>
        <dbReference type="ARBA" id="ARBA00022840"/>
    </source>
</evidence>
<dbReference type="SMART" id="SM00382">
    <property type="entry name" value="AAA"/>
    <property type="match status" value="1"/>
</dbReference>
<feature type="domain" description="ABC transporter" evidence="5">
    <location>
        <begin position="17"/>
        <end position="280"/>
    </location>
</feature>
<keyword evidence="3" id="KW-0547">Nucleotide-binding</keyword>
<proteinExistence type="inferred from homology"/>
<dbReference type="NCBIfam" id="TIGR02324">
    <property type="entry name" value="CP_lyasePhnL"/>
    <property type="match status" value="1"/>
</dbReference>
<dbReference type="InterPro" id="IPR003439">
    <property type="entry name" value="ABC_transporter-like_ATP-bd"/>
</dbReference>
<dbReference type="RefSeq" id="WP_341400164.1">
    <property type="nucleotide sequence ID" value="NZ_JBBUTI010000011.1"/>
</dbReference>
<dbReference type="SUPFAM" id="SSF52540">
    <property type="entry name" value="P-loop containing nucleoside triphosphate hydrolases"/>
    <property type="match status" value="1"/>
</dbReference>
<name>A0ABU9C7I7_9BURK</name>
<keyword evidence="2" id="KW-1003">Cell membrane</keyword>
<evidence type="ECO:0000256" key="2">
    <source>
        <dbReference type="ARBA" id="ARBA00022475"/>
    </source>
</evidence>
<comment type="caution">
    <text evidence="6">The sequence shown here is derived from an EMBL/GenBank/DDBJ whole genome shotgun (WGS) entry which is preliminary data.</text>
</comment>
<dbReference type="PROSITE" id="PS50893">
    <property type="entry name" value="ABC_TRANSPORTER_2"/>
    <property type="match status" value="1"/>
</dbReference>
<sequence length="280" mass="29978">MTMTTNLTNQAHPALVLDVQDVHKHFTLHLRDGRTLPVLQRVSLQVHAGECVALVGASGQGKSTLMKCLYGSYGVGGGRMLVHTPDGTLDMATATPHQVLGLRRRDMAYVSQFLRAVPRVPAIDVVAERLLQADPRLSDVGATASDADWAEAAQAARARAAVLFARLNLPAALWELPPATFSGGEQQRVNIARGFIQPARLLLLDEPTASLDARNRRVVIELIEEAKAAGTAVVGIFHDEEVRDAVASRCIPMPTIGHDSQCTAAPATLQAALQPETLTP</sequence>
<dbReference type="PANTHER" id="PTHR42798">
    <property type="entry name" value="LIPOPROTEIN-RELEASING SYSTEM ATP-BINDING PROTEIN LOLD"/>
    <property type="match status" value="1"/>
</dbReference>
<dbReference type="InterPro" id="IPR017871">
    <property type="entry name" value="ABC_transporter-like_CS"/>
</dbReference>
<accession>A0ABU9C7I7</accession>
<dbReference type="InterPro" id="IPR003593">
    <property type="entry name" value="AAA+_ATPase"/>
</dbReference>
<evidence type="ECO:0000313" key="6">
    <source>
        <dbReference type="EMBL" id="MEK8047862.1"/>
    </source>
</evidence>
<dbReference type="PROSITE" id="PS00211">
    <property type="entry name" value="ABC_TRANSPORTER_1"/>
    <property type="match status" value="1"/>
</dbReference>
<comment type="similarity">
    <text evidence="1">Belongs to the ABC transporter superfamily.</text>
</comment>
<gene>
    <name evidence="6" type="primary">phnL</name>
    <name evidence="6" type="ORF">AACH00_15995</name>
</gene>
<dbReference type="PANTHER" id="PTHR42798:SF7">
    <property type="entry name" value="ALPHA-D-RIBOSE 1-METHYLPHOSPHONATE 5-TRIPHOSPHATE SYNTHASE SUBUNIT PHNL"/>
    <property type="match status" value="1"/>
</dbReference>
<keyword evidence="2" id="KW-0472">Membrane</keyword>
<dbReference type="Proteomes" id="UP001379945">
    <property type="component" value="Unassembled WGS sequence"/>
</dbReference>
<evidence type="ECO:0000256" key="1">
    <source>
        <dbReference type="ARBA" id="ARBA00005417"/>
    </source>
</evidence>
<dbReference type="Pfam" id="PF00005">
    <property type="entry name" value="ABC_tran"/>
    <property type="match status" value="1"/>
</dbReference>
<keyword evidence="4" id="KW-0067">ATP-binding</keyword>
<reference evidence="6 7" key="1">
    <citation type="submission" date="2024-04" db="EMBL/GenBank/DDBJ databases">
        <title>Novel species of the genus Ideonella isolated from streams.</title>
        <authorList>
            <person name="Lu H."/>
        </authorList>
    </citation>
    <scope>NUCLEOTIDE SEQUENCE [LARGE SCALE GENOMIC DNA]</scope>
    <source>
        <strain evidence="6 7">LYT19W</strain>
    </source>
</reference>
<protein>
    <submittedName>
        <fullName evidence="6">Phosphonate C-P lyase system protein PhnL</fullName>
    </submittedName>
</protein>
<dbReference type="InterPro" id="IPR027417">
    <property type="entry name" value="P-loop_NTPase"/>
</dbReference>
<evidence type="ECO:0000256" key="3">
    <source>
        <dbReference type="ARBA" id="ARBA00022741"/>
    </source>
</evidence>
<dbReference type="Gene3D" id="3.40.50.300">
    <property type="entry name" value="P-loop containing nucleotide triphosphate hydrolases"/>
    <property type="match status" value="1"/>
</dbReference>
<dbReference type="GO" id="GO:0016829">
    <property type="term" value="F:lyase activity"/>
    <property type="evidence" value="ECO:0007669"/>
    <property type="project" value="UniProtKB-KW"/>
</dbReference>